<feature type="DNA-binding region" description="H-T-H motif" evidence="5">
    <location>
        <begin position="18"/>
        <end position="37"/>
    </location>
</feature>
<reference evidence="7 8" key="1">
    <citation type="submission" date="2021-02" db="EMBL/GenBank/DDBJ databases">
        <title>Paracoccus methylovroum sp.nov., a new methanol and methylamine utilizing methylotrophic denitrifer.</title>
        <authorList>
            <person name="Timsy T."/>
            <person name="Behrendt U."/>
            <person name="Ulrich A."/>
            <person name="Spanner T."/>
            <person name="Foesel B.U."/>
            <person name="Horn M.A."/>
            <person name="Kolb S."/>
        </authorList>
    </citation>
    <scope>NUCLEOTIDE SEQUENCE [LARGE SCALE GENOMIC DNA]</scope>
    <source>
        <strain evidence="7 8">H4-D09</strain>
        <plasmid evidence="7 8">p1</plasmid>
    </source>
</reference>
<keyword evidence="1" id="KW-0678">Repressor</keyword>
<dbReference type="Gene3D" id="1.10.10.60">
    <property type="entry name" value="Homeodomain-like"/>
    <property type="match status" value="1"/>
</dbReference>
<dbReference type="InterPro" id="IPR001647">
    <property type="entry name" value="HTH_TetR"/>
</dbReference>
<dbReference type="PANTHER" id="PTHR30055">
    <property type="entry name" value="HTH-TYPE TRANSCRIPTIONAL REGULATOR RUTR"/>
    <property type="match status" value="1"/>
</dbReference>
<dbReference type="PANTHER" id="PTHR30055:SF175">
    <property type="entry name" value="HTH-TYPE TRANSCRIPTIONAL REPRESSOR KSTR2"/>
    <property type="match status" value="1"/>
</dbReference>
<dbReference type="PROSITE" id="PS01081">
    <property type="entry name" value="HTH_TETR_1"/>
    <property type="match status" value="1"/>
</dbReference>
<keyword evidence="8" id="KW-1185">Reference proteome</keyword>
<dbReference type="EMBL" id="CP070369">
    <property type="protein sequence ID" value="QRZ14629.1"/>
    <property type="molecule type" value="Genomic_DNA"/>
</dbReference>
<dbReference type="Pfam" id="PF17932">
    <property type="entry name" value="TetR_C_24"/>
    <property type="match status" value="1"/>
</dbReference>
<dbReference type="InterPro" id="IPR041490">
    <property type="entry name" value="KstR2_TetR_C"/>
</dbReference>
<dbReference type="InterPro" id="IPR036271">
    <property type="entry name" value="Tet_transcr_reg_TetR-rel_C_sf"/>
</dbReference>
<evidence type="ECO:0000256" key="2">
    <source>
        <dbReference type="ARBA" id="ARBA00023015"/>
    </source>
</evidence>
<keyword evidence="3 5" id="KW-0238">DNA-binding</keyword>
<keyword evidence="2" id="KW-0805">Transcription regulation</keyword>
<keyword evidence="7" id="KW-0614">Plasmid</keyword>
<dbReference type="SUPFAM" id="SSF48498">
    <property type="entry name" value="Tetracyclin repressor-like, C-terminal domain"/>
    <property type="match status" value="1"/>
</dbReference>
<keyword evidence="4" id="KW-0804">Transcription</keyword>
<dbReference type="InterPro" id="IPR050109">
    <property type="entry name" value="HTH-type_TetR-like_transc_reg"/>
</dbReference>
<evidence type="ECO:0000313" key="8">
    <source>
        <dbReference type="Proteomes" id="UP000663629"/>
    </source>
</evidence>
<evidence type="ECO:0000259" key="6">
    <source>
        <dbReference type="PROSITE" id="PS50977"/>
    </source>
</evidence>
<evidence type="ECO:0000256" key="1">
    <source>
        <dbReference type="ARBA" id="ARBA00022491"/>
    </source>
</evidence>
<gene>
    <name evidence="7" type="ORF">JWJ88_12830</name>
</gene>
<dbReference type="Proteomes" id="UP000663629">
    <property type="component" value="Plasmid p1"/>
</dbReference>
<dbReference type="SUPFAM" id="SSF46689">
    <property type="entry name" value="Homeodomain-like"/>
    <property type="match status" value="1"/>
</dbReference>
<feature type="domain" description="HTH tetR-type" evidence="6">
    <location>
        <begin position="1"/>
        <end position="55"/>
    </location>
</feature>
<accession>A0ABX7JLF4</accession>
<dbReference type="InterPro" id="IPR009057">
    <property type="entry name" value="Homeodomain-like_sf"/>
</dbReference>
<evidence type="ECO:0000256" key="5">
    <source>
        <dbReference type="PROSITE-ProRule" id="PRU00335"/>
    </source>
</evidence>
<dbReference type="PROSITE" id="PS50977">
    <property type="entry name" value="HTH_TETR_2"/>
    <property type="match status" value="1"/>
</dbReference>
<dbReference type="PRINTS" id="PR00455">
    <property type="entry name" value="HTHTETR"/>
</dbReference>
<geneLocation type="plasmid" evidence="7 8">
    <name>p1</name>
</geneLocation>
<dbReference type="Pfam" id="PF00440">
    <property type="entry name" value="TetR_N"/>
    <property type="match status" value="1"/>
</dbReference>
<organism evidence="7 8">
    <name type="scientific">Paracoccus methylovorus</name>
    <dbReference type="NCBI Taxonomy" id="2812658"/>
    <lineage>
        <taxon>Bacteria</taxon>
        <taxon>Pseudomonadati</taxon>
        <taxon>Pseudomonadota</taxon>
        <taxon>Alphaproteobacteria</taxon>
        <taxon>Rhodobacterales</taxon>
        <taxon>Paracoccaceae</taxon>
        <taxon>Paracoccus</taxon>
    </lineage>
</organism>
<sequence>MLETAVAMFNEKGFRATSLDDVAKQLGVTKPTVYQYVSGKEEILFDCVKRGLEMIRTAAETVPEGRHTGRDRLEAVMHSYAIAMTKDFCRCVTRIADSELSADSRREFRRLKREIDALLREIVQSGMDDGSLQHGDPRIITFTLSGALNWIGRWYEPSGQMSPEFIASNMVRTLLGGLERR</sequence>
<proteinExistence type="predicted"/>
<protein>
    <submittedName>
        <fullName evidence="7">TetR family transcriptional regulator</fullName>
    </submittedName>
</protein>
<evidence type="ECO:0000256" key="3">
    <source>
        <dbReference type="ARBA" id="ARBA00023125"/>
    </source>
</evidence>
<dbReference type="InterPro" id="IPR023772">
    <property type="entry name" value="DNA-bd_HTH_TetR-type_CS"/>
</dbReference>
<name>A0ABX7JLF4_9RHOB</name>
<evidence type="ECO:0000313" key="7">
    <source>
        <dbReference type="EMBL" id="QRZ14629.1"/>
    </source>
</evidence>
<evidence type="ECO:0000256" key="4">
    <source>
        <dbReference type="ARBA" id="ARBA00023163"/>
    </source>
</evidence>
<dbReference type="Gene3D" id="1.10.357.10">
    <property type="entry name" value="Tetracycline Repressor, domain 2"/>
    <property type="match status" value="1"/>
</dbReference>